<feature type="chain" id="PRO_5028976543" evidence="1">
    <location>
        <begin position="21"/>
        <end position="164"/>
    </location>
</feature>
<organism evidence="2 3">
    <name type="scientific">Hymenobacter sediminicola</name>
    <dbReference type="NCBI Taxonomy" id="2761579"/>
    <lineage>
        <taxon>Bacteria</taxon>
        <taxon>Pseudomonadati</taxon>
        <taxon>Bacteroidota</taxon>
        <taxon>Cytophagia</taxon>
        <taxon>Cytophagales</taxon>
        <taxon>Hymenobacteraceae</taxon>
        <taxon>Hymenobacter</taxon>
    </lineage>
</organism>
<reference evidence="2 3" key="1">
    <citation type="submission" date="2020-08" db="EMBL/GenBank/DDBJ databases">
        <title>Hymenobacter sp. S2-20-2 genome sequencing.</title>
        <authorList>
            <person name="Jin L."/>
        </authorList>
    </citation>
    <scope>NUCLEOTIDE SEQUENCE [LARGE SCALE GENOMIC DNA]</scope>
    <source>
        <strain evidence="2 3">S2-20-2</strain>
    </source>
</reference>
<protein>
    <submittedName>
        <fullName evidence="2">Uncharacterized protein</fullName>
    </submittedName>
</protein>
<evidence type="ECO:0000256" key="1">
    <source>
        <dbReference type="SAM" id="SignalP"/>
    </source>
</evidence>
<keyword evidence="1" id="KW-0732">Signal</keyword>
<dbReference type="KEGG" id="hsk:H4317_02085"/>
<dbReference type="EMBL" id="CP060202">
    <property type="protein sequence ID" value="QNH62638.1"/>
    <property type="molecule type" value="Genomic_DNA"/>
</dbReference>
<dbReference type="RefSeq" id="WP_185888544.1">
    <property type="nucleotide sequence ID" value="NZ_CP060202.1"/>
</dbReference>
<gene>
    <name evidence="2" type="ORF">H4317_02085</name>
</gene>
<evidence type="ECO:0000313" key="2">
    <source>
        <dbReference type="EMBL" id="QNH62638.1"/>
    </source>
</evidence>
<feature type="signal peptide" evidence="1">
    <location>
        <begin position="1"/>
        <end position="20"/>
    </location>
</feature>
<dbReference type="AlphaFoldDB" id="A0A7G7W8E5"/>
<name>A0A7G7W8E5_9BACT</name>
<sequence>MKRHVLLLGILLLVSSAATAQTVAAAEKQALAKQLNQLLRDPAKPKQEVKLELDGCHVQQIIRDNDADVQMSQPVNVSVSKGSSDWAVNVSSGRFEMKMGFEWSEVTGLSYAPQTEDGQHTYELSVKRQSKNSNVTTEMTLYTADEAVVKDVVRRLEKVRLSCR</sequence>
<keyword evidence="3" id="KW-1185">Reference proteome</keyword>
<evidence type="ECO:0000313" key="3">
    <source>
        <dbReference type="Proteomes" id="UP000515489"/>
    </source>
</evidence>
<accession>A0A7G7W8E5</accession>
<proteinExistence type="predicted"/>
<dbReference type="Proteomes" id="UP000515489">
    <property type="component" value="Chromosome"/>
</dbReference>